<accession>B4CW68</accession>
<comment type="caution">
    <text evidence="1">The sequence shown here is derived from an EMBL/GenBank/DDBJ whole genome shotgun (WGS) entry which is preliminary data.</text>
</comment>
<evidence type="ECO:0008006" key="3">
    <source>
        <dbReference type="Google" id="ProtNLM"/>
    </source>
</evidence>
<sequence>MGEIVIEDYATGKIHRGVEGVELIYRNIPLFMLLRPLLKIPAFRRYVDREVRGCNGDACAVTPKTG</sequence>
<evidence type="ECO:0000313" key="2">
    <source>
        <dbReference type="Proteomes" id="UP000005824"/>
    </source>
</evidence>
<proteinExistence type="predicted"/>
<dbReference type="AlphaFoldDB" id="B4CW68"/>
<name>B4CW68_9BACT</name>
<protein>
    <recommendedName>
        <fullName evidence="3">DUF393 domain-containing protein</fullName>
    </recommendedName>
</protein>
<evidence type="ECO:0000313" key="1">
    <source>
        <dbReference type="EMBL" id="EDY21660.1"/>
    </source>
</evidence>
<reference evidence="1 2" key="1">
    <citation type="journal article" date="2011" name="J. Bacteriol.">
        <title>Genome sequence of Chthoniobacter flavus Ellin428, an aerobic heterotrophic soil bacterium.</title>
        <authorList>
            <person name="Kant R."/>
            <person name="van Passel M.W."/>
            <person name="Palva A."/>
            <person name="Lucas S."/>
            <person name="Lapidus A."/>
            <person name="Glavina Del Rio T."/>
            <person name="Dalin E."/>
            <person name="Tice H."/>
            <person name="Bruce D."/>
            <person name="Goodwin L."/>
            <person name="Pitluck S."/>
            <person name="Larimer F.W."/>
            <person name="Land M.L."/>
            <person name="Hauser L."/>
            <person name="Sangwan P."/>
            <person name="de Vos W.M."/>
            <person name="Janssen P.H."/>
            <person name="Smidt H."/>
        </authorList>
    </citation>
    <scope>NUCLEOTIDE SEQUENCE [LARGE SCALE GENOMIC DNA]</scope>
    <source>
        <strain evidence="1 2">Ellin428</strain>
    </source>
</reference>
<dbReference type="Proteomes" id="UP000005824">
    <property type="component" value="Unassembled WGS sequence"/>
</dbReference>
<dbReference type="EMBL" id="ABVL01000002">
    <property type="protein sequence ID" value="EDY21660.1"/>
    <property type="molecule type" value="Genomic_DNA"/>
</dbReference>
<dbReference type="InParanoid" id="B4CW68"/>
<gene>
    <name evidence="1" type="ORF">CfE428DRAFT_0905</name>
</gene>
<keyword evidence="2" id="KW-1185">Reference proteome</keyword>
<organism evidence="1 2">
    <name type="scientific">Chthoniobacter flavus Ellin428</name>
    <dbReference type="NCBI Taxonomy" id="497964"/>
    <lineage>
        <taxon>Bacteria</taxon>
        <taxon>Pseudomonadati</taxon>
        <taxon>Verrucomicrobiota</taxon>
        <taxon>Spartobacteria</taxon>
        <taxon>Chthoniobacterales</taxon>
        <taxon>Chthoniobacteraceae</taxon>
        <taxon>Chthoniobacter</taxon>
    </lineage>
</organism>